<dbReference type="InterPro" id="IPR015495">
    <property type="entry name" value="Myb_TF_plants"/>
</dbReference>
<dbReference type="PROSITE" id="PS50090">
    <property type="entry name" value="MYB_LIKE"/>
    <property type="match status" value="2"/>
</dbReference>
<evidence type="ECO:0000256" key="3">
    <source>
        <dbReference type="ARBA" id="ARBA00023015"/>
    </source>
</evidence>
<name>A0A8S0SJ25_OLEEU</name>
<dbReference type="CDD" id="cd00167">
    <property type="entry name" value="SANT"/>
    <property type="match status" value="2"/>
</dbReference>
<protein>
    <submittedName>
        <fullName evidence="11">ODORANT1</fullName>
    </submittedName>
</protein>
<keyword evidence="12" id="KW-1185">Reference proteome</keyword>
<dbReference type="SMART" id="SM00717">
    <property type="entry name" value="SANT"/>
    <property type="match status" value="2"/>
</dbReference>
<dbReference type="PROSITE" id="PS51294">
    <property type="entry name" value="HTH_MYB"/>
    <property type="match status" value="1"/>
</dbReference>
<dbReference type="PANTHER" id="PTHR47994:SF5">
    <property type="entry name" value="F14D16.11-RELATED"/>
    <property type="match status" value="1"/>
</dbReference>
<gene>
    <name evidence="11" type="ORF">OLEA9_A108815</name>
</gene>
<keyword evidence="5" id="KW-0804">Transcription</keyword>
<dbReference type="OrthoDB" id="2143914at2759"/>
<evidence type="ECO:0000256" key="7">
    <source>
        <dbReference type="SAM" id="MobiDB-lite"/>
    </source>
</evidence>
<keyword evidence="8" id="KW-0812">Transmembrane</keyword>
<evidence type="ECO:0000256" key="1">
    <source>
        <dbReference type="ARBA" id="ARBA00004123"/>
    </source>
</evidence>
<evidence type="ECO:0000313" key="11">
    <source>
        <dbReference type="EMBL" id="CAA2991859.1"/>
    </source>
</evidence>
<keyword evidence="6" id="KW-0539">Nucleus</keyword>
<feature type="compositionally biased region" description="Low complexity" evidence="7">
    <location>
        <begin position="255"/>
        <end position="269"/>
    </location>
</feature>
<feature type="domain" description="HTH myb-type" evidence="10">
    <location>
        <begin position="98"/>
        <end position="152"/>
    </location>
</feature>
<evidence type="ECO:0000256" key="8">
    <source>
        <dbReference type="SAM" id="Phobius"/>
    </source>
</evidence>
<keyword evidence="8" id="KW-1133">Transmembrane helix</keyword>
<evidence type="ECO:0000259" key="9">
    <source>
        <dbReference type="PROSITE" id="PS50090"/>
    </source>
</evidence>
<keyword evidence="2" id="KW-0677">Repeat</keyword>
<evidence type="ECO:0000256" key="2">
    <source>
        <dbReference type="ARBA" id="ARBA00022737"/>
    </source>
</evidence>
<feature type="compositionally biased region" description="Polar residues" evidence="7">
    <location>
        <begin position="166"/>
        <end position="175"/>
    </location>
</feature>
<keyword evidence="4" id="KW-0238">DNA-binding</keyword>
<reference evidence="11 12" key="1">
    <citation type="submission" date="2019-12" db="EMBL/GenBank/DDBJ databases">
        <authorList>
            <person name="Alioto T."/>
            <person name="Alioto T."/>
            <person name="Gomez Garrido J."/>
        </authorList>
    </citation>
    <scope>NUCLEOTIDE SEQUENCE [LARGE SCALE GENOMIC DNA]</scope>
</reference>
<dbReference type="FunFam" id="1.10.10.60:FF:000394">
    <property type="entry name" value="MYB transcription factor"/>
    <property type="match status" value="1"/>
</dbReference>
<evidence type="ECO:0000256" key="5">
    <source>
        <dbReference type="ARBA" id="ARBA00023163"/>
    </source>
</evidence>
<dbReference type="Gene3D" id="1.10.10.60">
    <property type="entry name" value="Homeodomain-like"/>
    <property type="match status" value="2"/>
</dbReference>
<evidence type="ECO:0000313" key="12">
    <source>
        <dbReference type="Proteomes" id="UP000594638"/>
    </source>
</evidence>
<feature type="region of interest" description="Disordered" evidence="7">
    <location>
        <begin position="159"/>
        <end position="194"/>
    </location>
</feature>
<evidence type="ECO:0000256" key="6">
    <source>
        <dbReference type="ARBA" id="ARBA00023242"/>
    </source>
</evidence>
<comment type="subcellular location">
    <subcellularLocation>
        <location evidence="1">Nucleus</location>
    </subcellularLocation>
</comment>
<feature type="transmembrane region" description="Helical" evidence="8">
    <location>
        <begin position="65"/>
        <end position="83"/>
    </location>
</feature>
<dbReference type="GO" id="GO:0000976">
    <property type="term" value="F:transcription cis-regulatory region binding"/>
    <property type="evidence" value="ECO:0007669"/>
    <property type="project" value="UniProtKB-ARBA"/>
</dbReference>
<dbReference type="InterPro" id="IPR009057">
    <property type="entry name" value="Homeodomain-like_sf"/>
</dbReference>
<dbReference type="Proteomes" id="UP000594638">
    <property type="component" value="Unassembled WGS sequence"/>
</dbReference>
<accession>A0A8S0SJ25</accession>
<evidence type="ECO:0000259" key="10">
    <source>
        <dbReference type="PROSITE" id="PS51294"/>
    </source>
</evidence>
<dbReference type="AlphaFoldDB" id="A0A8S0SJ25"/>
<keyword evidence="8" id="KW-0472">Membrane</keyword>
<dbReference type="Gramene" id="OE9A108815T1">
    <property type="protein sequence ID" value="OE9A108815C1"/>
    <property type="gene ID" value="OE9A108815"/>
</dbReference>
<organism evidence="11 12">
    <name type="scientific">Olea europaea subsp. europaea</name>
    <dbReference type="NCBI Taxonomy" id="158383"/>
    <lineage>
        <taxon>Eukaryota</taxon>
        <taxon>Viridiplantae</taxon>
        <taxon>Streptophyta</taxon>
        <taxon>Embryophyta</taxon>
        <taxon>Tracheophyta</taxon>
        <taxon>Spermatophyta</taxon>
        <taxon>Magnoliopsida</taxon>
        <taxon>eudicotyledons</taxon>
        <taxon>Gunneridae</taxon>
        <taxon>Pentapetalae</taxon>
        <taxon>asterids</taxon>
        <taxon>lamiids</taxon>
        <taxon>Lamiales</taxon>
        <taxon>Oleaceae</taxon>
        <taxon>Oleeae</taxon>
        <taxon>Olea</taxon>
    </lineage>
</organism>
<keyword evidence="3" id="KW-0805">Transcription regulation</keyword>
<dbReference type="SUPFAM" id="SSF46689">
    <property type="entry name" value="Homeodomain-like"/>
    <property type="match status" value="2"/>
</dbReference>
<proteinExistence type="predicted"/>
<dbReference type="GO" id="GO:0005634">
    <property type="term" value="C:nucleus"/>
    <property type="evidence" value="ECO:0007669"/>
    <property type="project" value="UniProtKB-SubCell"/>
</dbReference>
<feature type="domain" description="Myb-like" evidence="9">
    <location>
        <begin position="98"/>
        <end position="148"/>
    </location>
</feature>
<dbReference type="InterPro" id="IPR017930">
    <property type="entry name" value="Myb_dom"/>
</dbReference>
<sequence>MGRQPCCDKVGLKKGPWTAEEDKKLINFILTNGQCCWRALPKLAGLFPISFFSFSFFPYKMRESFSLLFVINLRFFLLLLGLLRCGKSCRLRWTNYLRPDLKRGLLSEFEEKMVIDLHSKLGNRWSKIASNLPGRTDNEIKNHWNTHVKKKLRKMGIDPFTHKPLPTTTTIQLPDNEQAGGPKPTPQQSEVADQDKEEAVVVETPLQSTINDQAKDGDKSIHAGLFDSMEVNNDFCIDEIPLIEPHEILITCENSSSSPSSSSSSSSSSTDTTVGGRFLSNLLEDLEFATTFDYNEIISSIWDDDFVTSLDLYNNCDDNSNIMVEPPLL</sequence>
<feature type="region of interest" description="Disordered" evidence="7">
    <location>
        <begin position="253"/>
        <end position="272"/>
    </location>
</feature>
<dbReference type="EMBL" id="CACTIH010005429">
    <property type="protein sequence ID" value="CAA2991859.1"/>
    <property type="molecule type" value="Genomic_DNA"/>
</dbReference>
<comment type="caution">
    <text evidence="11">The sequence shown here is derived from an EMBL/GenBank/DDBJ whole genome shotgun (WGS) entry which is preliminary data.</text>
</comment>
<feature type="domain" description="Myb-like" evidence="9">
    <location>
        <begin position="9"/>
        <end position="97"/>
    </location>
</feature>
<dbReference type="InterPro" id="IPR001005">
    <property type="entry name" value="SANT/Myb"/>
</dbReference>
<dbReference type="PANTHER" id="PTHR47994">
    <property type="entry name" value="F14D16.11-RELATED"/>
    <property type="match status" value="1"/>
</dbReference>
<dbReference type="Pfam" id="PF00249">
    <property type="entry name" value="Myb_DNA-binding"/>
    <property type="match status" value="2"/>
</dbReference>
<evidence type="ECO:0000256" key="4">
    <source>
        <dbReference type="ARBA" id="ARBA00023125"/>
    </source>
</evidence>